<accession>A0ABT5L2H8</accession>
<sequence>MPLQNLNSHQIAIDSLDISYLMLARLPKSASGALMGIRESYLNAACEEMIAQSGSIDAFTREELGVSEAQPGQLKANLLY</sequence>
<dbReference type="InterPro" id="IPR029021">
    <property type="entry name" value="Prot-tyrosine_phosphatase-like"/>
</dbReference>
<dbReference type="Gene3D" id="3.90.190.10">
    <property type="entry name" value="Protein tyrosine phosphatase superfamily"/>
    <property type="match status" value="1"/>
</dbReference>
<evidence type="ECO:0000313" key="1">
    <source>
        <dbReference type="EMBL" id="MDC8830681.1"/>
    </source>
</evidence>
<dbReference type="Pfam" id="PF13350">
    <property type="entry name" value="Y_phosphatase3"/>
    <property type="match status" value="1"/>
</dbReference>
<reference evidence="1 2" key="1">
    <citation type="submission" date="2022-10" db="EMBL/GenBank/DDBJ databases">
        <title>Alteromonas sp. chi3 Genome sequencing.</title>
        <authorList>
            <person name="Park S."/>
        </authorList>
    </citation>
    <scope>NUCLEOTIDE SEQUENCE [LARGE SCALE GENOMIC DNA]</scope>
    <source>
        <strain evidence="2">chi3</strain>
    </source>
</reference>
<dbReference type="RefSeq" id="WP_273639600.1">
    <property type="nucleotide sequence ID" value="NZ_JAQQXP010000001.1"/>
</dbReference>
<evidence type="ECO:0000313" key="2">
    <source>
        <dbReference type="Proteomes" id="UP001218788"/>
    </source>
</evidence>
<proteinExistence type="predicted"/>
<dbReference type="Proteomes" id="UP001218788">
    <property type="component" value="Unassembled WGS sequence"/>
</dbReference>
<dbReference type="EMBL" id="JAQQXP010000001">
    <property type="protein sequence ID" value="MDC8830681.1"/>
    <property type="molecule type" value="Genomic_DNA"/>
</dbReference>
<dbReference type="InterPro" id="IPR026893">
    <property type="entry name" value="Tyr/Ser_Pase_IphP-type"/>
</dbReference>
<keyword evidence="2" id="KW-1185">Reference proteome</keyword>
<organism evidence="1 2">
    <name type="scientific">Alteromonas gilva</name>
    <dbReference type="NCBI Taxonomy" id="2987522"/>
    <lineage>
        <taxon>Bacteria</taxon>
        <taxon>Pseudomonadati</taxon>
        <taxon>Pseudomonadota</taxon>
        <taxon>Gammaproteobacteria</taxon>
        <taxon>Alteromonadales</taxon>
        <taxon>Alteromonadaceae</taxon>
        <taxon>Alteromonas/Salinimonas group</taxon>
        <taxon>Alteromonas</taxon>
    </lineage>
</organism>
<name>A0ABT5L2H8_9ALTE</name>
<gene>
    <name evidence="1" type="ORF">OIK42_07895</name>
</gene>
<protein>
    <submittedName>
        <fullName evidence="1">Tyrosine-protein phosphatase</fullName>
    </submittedName>
</protein>
<comment type="caution">
    <text evidence="1">The sequence shown here is derived from an EMBL/GenBank/DDBJ whole genome shotgun (WGS) entry which is preliminary data.</text>
</comment>